<evidence type="ECO:0000256" key="7">
    <source>
        <dbReference type="ARBA" id="ARBA00023136"/>
    </source>
</evidence>
<dbReference type="InterPro" id="IPR058563">
    <property type="entry name" value="Trs120_TRAPPC9_N"/>
</dbReference>
<name>A0AA35SMU9_GEOBA</name>
<feature type="transmembrane region" description="Helical" evidence="19">
    <location>
        <begin position="246"/>
        <end position="267"/>
    </location>
</feature>
<feature type="compositionally biased region" description="Low complexity" evidence="18">
    <location>
        <begin position="1496"/>
        <end position="1508"/>
    </location>
</feature>
<dbReference type="InterPro" id="IPR013935">
    <property type="entry name" value="Trs120_TRAPPC9"/>
</dbReference>
<feature type="region of interest" description="Disordered" evidence="18">
    <location>
        <begin position="1430"/>
        <end position="1482"/>
    </location>
</feature>
<dbReference type="InterPro" id="IPR006838">
    <property type="entry name" value="ADTRP_AIG1"/>
</dbReference>
<dbReference type="InterPro" id="IPR058565">
    <property type="entry name" value="Ig_TRAPPC9_Trs120_1st"/>
</dbReference>
<feature type="region of interest" description="Disordered" evidence="18">
    <location>
        <begin position="1"/>
        <end position="108"/>
    </location>
</feature>
<feature type="domain" description="Trs120/TRAPPC9 N-terminal" evidence="20">
    <location>
        <begin position="541"/>
        <end position="603"/>
    </location>
</feature>
<dbReference type="Pfam" id="PF26254">
    <property type="entry name" value="Ig_TRAPPC9-Trs120_1st"/>
    <property type="match status" value="1"/>
</dbReference>
<feature type="compositionally biased region" description="Low complexity" evidence="18">
    <location>
        <begin position="1065"/>
        <end position="1076"/>
    </location>
</feature>
<evidence type="ECO:0000256" key="9">
    <source>
        <dbReference type="ARBA" id="ARBA00047427"/>
    </source>
</evidence>
<keyword evidence="24" id="KW-1185">Reference proteome</keyword>
<feature type="compositionally biased region" description="Low complexity" evidence="18">
    <location>
        <begin position="1835"/>
        <end position="1848"/>
    </location>
</feature>
<gene>
    <name evidence="23" type="ORF">GBAR_LOCUS18111</name>
</gene>
<keyword evidence="5 19" id="KW-0812">Transmembrane</keyword>
<comment type="catalytic activity">
    <reaction evidence="13">
        <text>9-(9Z-octadecenoyloxy)-octadecanoate + H2O = 9-hydroxy-octadecanoate + (9Z)-octadecenoate + H(+)</text>
        <dbReference type="Rhea" id="RHEA:52048"/>
        <dbReference type="ChEBI" id="CHEBI:15377"/>
        <dbReference type="ChEBI" id="CHEBI:15378"/>
        <dbReference type="ChEBI" id="CHEBI:30823"/>
        <dbReference type="ChEBI" id="CHEBI:136282"/>
        <dbReference type="ChEBI" id="CHEBI:136286"/>
    </reaction>
    <physiologicalReaction direction="left-to-right" evidence="13">
        <dbReference type="Rhea" id="RHEA:52049"/>
    </physiologicalReaction>
</comment>
<protein>
    <submittedName>
        <fullName evidence="23">Trafficking protein particle complex subunit 9</fullName>
    </submittedName>
</protein>
<evidence type="ECO:0000256" key="4">
    <source>
        <dbReference type="ARBA" id="ARBA00009300"/>
    </source>
</evidence>
<feature type="region of interest" description="Disordered" evidence="18">
    <location>
        <begin position="636"/>
        <end position="706"/>
    </location>
</feature>
<proteinExistence type="inferred from homology"/>
<feature type="transmembrane region" description="Helical" evidence="19">
    <location>
        <begin position="215"/>
        <end position="234"/>
    </location>
</feature>
<feature type="domain" description="Trs120/TRAPPC9 first Ig-like" evidence="21">
    <location>
        <begin position="911"/>
        <end position="1020"/>
    </location>
</feature>
<feature type="compositionally biased region" description="Basic and acidic residues" evidence="18">
    <location>
        <begin position="23"/>
        <end position="48"/>
    </location>
</feature>
<evidence type="ECO:0000256" key="15">
    <source>
        <dbReference type="ARBA" id="ARBA00049296"/>
    </source>
</evidence>
<reference evidence="23" key="1">
    <citation type="submission" date="2023-03" db="EMBL/GenBank/DDBJ databases">
        <authorList>
            <person name="Steffen K."/>
            <person name="Cardenas P."/>
        </authorList>
    </citation>
    <scope>NUCLEOTIDE SEQUENCE</scope>
</reference>
<feature type="domain" description="Trs120/TRAPPC9 fourth Ig-like" evidence="22">
    <location>
        <begin position="1726"/>
        <end position="1838"/>
    </location>
</feature>
<evidence type="ECO:0000256" key="13">
    <source>
        <dbReference type="ARBA" id="ARBA00048800"/>
    </source>
</evidence>
<evidence type="ECO:0000259" key="20">
    <source>
        <dbReference type="Pfam" id="PF08626"/>
    </source>
</evidence>
<evidence type="ECO:0000256" key="14">
    <source>
        <dbReference type="ARBA" id="ARBA00049221"/>
    </source>
</evidence>
<feature type="region of interest" description="Disordered" evidence="18">
    <location>
        <begin position="1827"/>
        <end position="1867"/>
    </location>
</feature>
<comment type="similarity">
    <text evidence="4">Belongs to the AIG1 family.</text>
</comment>
<evidence type="ECO:0000256" key="19">
    <source>
        <dbReference type="SAM" id="Phobius"/>
    </source>
</evidence>
<dbReference type="Pfam" id="PF26283">
    <property type="entry name" value="Ig_TRAPPC9-Trs120_4th"/>
    <property type="match status" value="1"/>
</dbReference>
<comment type="catalytic activity">
    <reaction evidence="8">
        <text>12-hexadecanoyloxy-octadecanoate + H2O = 12-hydroxyoctadecanoate + hexadecanoate + H(+)</text>
        <dbReference type="Rhea" id="RHEA:52056"/>
        <dbReference type="ChEBI" id="CHEBI:7896"/>
        <dbReference type="ChEBI" id="CHEBI:15377"/>
        <dbReference type="ChEBI" id="CHEBI:15378"/>
        <dbReference type="ChEBI" id="CHEBI:83677"/>
        <dbReference type="ChEBI" id="CHEBI:84201"/>
    </reaction>
    <physiologicalReaction direction="left-to-right" evidence="8">
        <dbReference type="Rhea" id="RHEA:52057"/>
    </physiologicalReaction>
</comment>
<comment type="similarity">
    <text evidence="3">Belongs to the NIBP family.</text>
</comment>
<evidence type="ECO:0000256" key="1">
    <source>
        <dbReference type="ARBA" id="ARBA00000923"/>
    </source>
</evidence>
<comment type="catalytic activity">
    <reaction evidence="11">
        <text>12-octadecanoyloxy-octadecanoate + H2O = 12-hydroxyoctadecanoate + octadecanoate + H(+)</text>
        <dbReference type="Rhea" id="RHEA:52080"/>
        <dbReference type="ChEBI" id="CHEBI:15377"/>
        <dbReference type="ChEBI" id="CHEBI:15378"/>
        <dbReference type="ChEBI" id="CHEBI:25629"/>
        <dbReference type="ChEBI" id="CHEBI:84201"/>
        <dbReference type="ChEBI" id="CHEBI:136330"/>
    </reaction>
    <physiologicalReaction direction="left-to-right" evidence="11">
        <dbReference type="Rhea" id="RHEA:52081"/>
    </physiologicalReaction>
</comment>
<evidence type="ECO:0000313" key="23">
    <source>
        <dbReference type="EMBL" id="CAI8031982.1"/>
    </source>
</evidence>
<feature type="compositionally biased region" description="Basic and acidic residues" evidence="18">
    <location>
        <begin position="73"/>
        <end position="83"/>
    </location>
</feature>
<keyword evidence="6 19" id="KW-1133">Transmembrane helix</keyword>
<evidence type="ECO:0000256" key="17">
    <source>
        <dbReference type="ARBA" id="ARBA00049428"/>
    </source>
</evidence>
<accession>A0AA35SMU9</accession>
<evidence type="ECO:0000256" key="10">
    <source>
        <dbReference type="ARBA" id="ARBA00047863"/>
    </source>
</evidence>
<comment type="catalytic activity">
    <reaction evidence="17">
        <text>12-(9Z-hexadecenoyloxy)-octadecanoate + H2O = 12-hydroxyoctadecanoate + (9Z)-hexadecenoate + H(+)</text>
        <dbReference type="Rhea" id="RHEA:52072"/>
        <dbReference type="ChEBI" id="CHEBI:15377"/>
        <dbReference type="ChEBI" id="CHEBI:15378"/>
        <dbReference type="ChEBI" id="CHEBI:32372"/>
        <dbReference type="ChEBI" id="CHEBI:84201"/>
        <dbReference type="ChEBI" id="CHEBI:136312"/>
    </reaction>
    <physiologicalReaction direction="left-to-right" evidence="17">
        <dbReference type="Rhea" id="RHEA:52073"/>
    </physiologicalReaction>
</comment>
<evidence type="ECO:0000256" key="6">
    <source>
        <dbReference type="ARBA" id="ARBA00022989"/>
    </source>
</evidence>
<evidence type="ECO:0000256" key="11">
    <source>
        <dbReference type="ARBA" id="ARBA00048680"/>
    </source>
</evidence>
<comment type="catalytic activity">
    <reaction evidence="1">
        <text>9-(9Z-hexadecenoyloxy)-octadecanoate + H2O = (9Z)-hexadecenoate + 9-hydroxy-octadecanoate + H(+)</text>
        <dbReference type="Rhea" id="RHEA:52068"/>
        <dbReference type="ChEBI" id="CHEBI:15377"/>
        <dbReference type="ChEBI" id="CHEBI:15378"/>
        <dbReference type="ChEBI" id="CHEBI:32372"/>
        <dbReference type="ChEBI" id="CHEBI:136286"/>
        <dbReference type="ChEBI" id="CHEBI:136309"/>
    </reaction>
    <physiologicalReaction direction="left-to-right" evidence="1">
        <dbReference type="Rhea" id="RHEA:52069"/>
    </physiologicalReaction>
</comment>
<feature type="region of interest" description="Disordered" evidence="18">
    <location>
        <begin position="1369"/>
        <end position="1409"/>
    </location>
</feature>
<evidence type="ECO:0000313" key="24">
    <source>
        <dbReference type="Proteomes" id="UP001174909"/>
    </source>
</evidence>
<keyword evidence="7 19" id="KW-0472">Membrane</keyword>
<feature type="transmembrane region" description="Helical" evidence="19">
    <location>
        <begin position="279"/>
        <end position="297"/>
    </location>
</feature>
<feature type="non-terminal residue" evidence="23">
    <location>
        <position position="2028"/>
    </location>
</feature>
<feature type="transmembrane region" description="Helical" evidence="19">
    <location>
        <begin position="172"/>
        <end position="195"/>
    </location>
</feature>
<feature type="compositionally biased region" description="Low complexity" evidence="18">
    <location>
        <begin position="1369"/>
        <end position="1388"/>
    </location>
</feature>
<feature type="compositionally biased region" description="Basic and acidic residues" evidence="18">
    <location>
        <begin position="696"/>
        <end position="706"/>
    </location>
</feature>
<comment type="subcellular location">
    <subcellularLocation>
        <location evidence="2">Endomembrane system</location>
        <topology evidence="2">Multi-pass membrane protein</topology>
    </subcellularLocation>
</comment>
<feature type="compositionally biased region" description="Acidic residues" evidence="18">
    <location>
        <begin position="685"/>
        <end position="694"/>
    </location>
</feature>
<evidence type="ECO:0000256" key="5">
    <source>
        <dbReference type="ARBA" id="ARBA00022692"/>
    </source>
</evidence>
<evidence type="ECO:0000256" key="8">
    <source>
        <dbReference type="ARBA" id="ARBA00047368"/>
    </source>
</evidence>
<organism evidence="23 24">
    <name type="scientific">Geodia barretti</name>
    <name type="common">Barrett's horny sponge</name>
    <dbReference type="NCBI Taxonomy" id="519541"/>
    <lineage>
        <taxon>Eukaryota</taxon>
        <taxon>Metazoa</taxon>
        <taxon>Porifera</taxon>
        <taxon>Demospongiae</taxon>
        <taxon>Heteroscleromorpha</taxon>
        <taxon>Tetractinellida</taxon>
        <taxon>Astrophorina</taxon>
        <taxon>Geodiidae</taxon>
        <taxon>Geodia</taxon>
    </lineage>
</organism>
<comment type="catalytic activity">
    <reaction evidence="9">
        <text>13-octadecanoyloxy-octadecanoate + H2O = 13-hydroxy-octadecanoate + octadecanoate + H(+)</text>
        <dbReference type="Rhea" id="RHEA:52084"/>
        <dbReference type="ChEBI" id="CHEBI:15377"/>
        <dbReference type="ChEBI" id="CHEBI:15378"/>
        <dbReference type="ChEBI" id="CHEBI:25629"/>
        <dbReference type="ChEBI" id="CHEBI:136304"/>
        <dbReference type="ChEBI" id="CHEBI:136335"/>
    </reaction>
    <physiologicalReaction direction="left-to-right" evidence="9">
        <dbReference type="Rhea" id="RHEA:52085"/>
    </physiologicalReaction>
</comment>
<dbReference type="EMBL" id="CASHTH010002580">
    <property type="protein sequence ID" value="CAI8031982.1"/>
    <property type="molecule type" value="Genomic_DNA"/>
</dbReference>
<evidence type="ECO:0000259" key="21">
    <source>
        <dbReference type="Pfam" id="PF26254"/>
    </source>
</evidence>
<comment type="catalytic activity">
    <reaction evidence="16">
        <text>13-(9Z-hexadecenoyloxy)-octadecanoate + H2O = 13-hydroxy-octadecanoate + (9Z)-hexadecenoate + H(+)</text>
        <dbReference type="Rhea" id="RHEA:52076"/>
        <dbReference type="ChEBI" id="CHEBI:15377"/>
        <dbReference type="ChEBI" id="CHEBI:15378"/>
        <dbReference type="ChEBI" id="CHEBI:32372"/>
        <dbReference type="ChEBI" id="CHEBI:136304"/>
        <dbReference type="ChEBI" id="CHEBI:136315"/>
    </reaction>
    <physiologicalReaction direction="left-to-right" evidence="16">
        <dbReference type="Rhea" id="RHEA:52077"/>
    </physiologicalReaction>
</comment>
<evidence type="ECO:0000256" key="16">
    <source>
        <dbReference type="ARBA" id="ARBA00049322"/>
    </source>
</evidence>
<feature type="transmembrane region" description="Helical" evidence="19">
    <location>
        <begin position="349"/>
        <end position="367"/>
    </location>
</feature>
<dbReference type="GO" id="GO:0016020">
    <property type="term" value="C:membrane"/>
    <property type="evidence" value="ECO:0007669"/>
    <property type="project" value="InterPro"/>
</dbReference>
<dbReference type="Pfam" id="PF04750">
    <property type="entry name" value="Far-17a_AIG1"/>
    <property type="match status" value="1"/>
</dbReference>
<comment type="catalytic activity">
    <reaction evidence="15">
        <text>13-(9Z-octadecenoyloxy)-octadecanoate + H2O = 13-hydroxy-octadecanoate + (9Z)-octadecenoate + H(+)</text>
        <dbReference type="Rhea" id="RHEA:52064"/>
        <dbReference type="ChEBI" id="CHEBI:15377"/>
        <dbReference type="ChEBI" id="CHEBI:15378"/>
        <dbReference type="ChEBI" id="CHEBI:30823"/>
        <dbReference type="ChEBI" id="CHEBI:136303"/>
        <dbReference type="ChEBI" id="CHEBI:136304"/>
    </reaction>
    <physiologicalReaction direction="left-to-right" evidence="15">
        <dbReference type="Rhea" id="RHEA:52065"/>
    </physiologicalReaction>
</comment>
<evidence type="ECO:0000256" key="18">
    <source>
        <dbReference type="SAM" id="MobiDB-lite"/>
    </source>
</evidence>
<sequence>AHYLPSLTLTSSSSRGKKPSMASRREKELRRRPVRGGEEVPAVEREVEISEIAEDEDEESYADDPLVLKGSRRPAEPPKEPAKDYWGVDDDGNWGSKSGNSGRPVEPQEHRISRIMQRGALESAVALLVHLAGLGFYVYVHWLQFAFFFLAFLRDIMPDSYIRQLLTKFCDFVFTTVIFPLAMFVAVGFWGIYAIDREMIYPFRLEEYNPAILNHFWHTTIVVAVLVELLLVFHRFPTTRNAVAMIFSYSTAYIVWIVVIVSVADYWVYPFLKVMPPPLISVFFAACFFATLGIYFLGQLVGHWRWRASLAHARTAGWLVGRWNRLAVRIAAAMSLGDFSQYAEDHARIFVYVMALGETSGALYGAIVDSLQEYPPVRLRGSLSNSFVFVRLANRLPRWARDGQRWQQFQPYKKVAGLLAITQVHDADDLETAADSFTSVSKRFKSTLAATKCVVFASEEDLEGATLPDNFTRVEFDNSRSFTKPEVQLNATALNNIVAELVVSVAETVLRSIKGLRDRLETGGKMDVLMSPLDGREGENDDETKLSRTQKMGRIHKHMADLYLLTGQLQPACDNFCHALSLLSRDPLWEGSANEGLGATLIMKKKHDDIRQGIKTADLSIPSNVFGFLKVSQRILKPRDPSRKRAPTDLTPTTASSGGQGGTMANGKSSSSFHGRRPRSPLPDAQEDSLDSIEEGGVKTEADDEETRKLLQKDLVVDRFTRAELHYRKAGANGGVPRIELLFKFARYLVSQDRHKAATEILQKIFWTSGFIDEKDKTTLYQAMAKVFESMGYHRKSSLLLYWAARHATSLAVRLQDYYEAHTLLAQSLPGYKLSIAPANSVVEATNSEPCGWPLLQARLMKELVYLTQHTDQNSLLIQLTRNLSSDNLISPLPLSEFPQICTFRPKQFPQHLRPHKTPGSSTSKGPFIVSQLGHWKKEQRPEFLWVVNDSGEISMDITNPLEFELRKLLWEGVPITACPSSLSLPAREKQDFTLTALPQEPGRLELTGALKFALNCYEHTVFGIRSKCSVRVAGNPLIRVVPSLPQLRVHVLPQFHTAERNRDSSGSGSIESGTSPMRRGDAQRSSVGPRIEIDMTDGECCEVEFRMMCQKDTPVESLSLGVETSPGNRTSYNVSLLSLSLSLSLSVLKPPLHHTSYNVGSPLSLSRLSLSLSLSLVRSVLKPPLATIRHTMSLSSLSRLSLSLGVETSTGNPLALSVSEFVTATANHKPEELCLITCPPPEVVNSLVPFGRKECRTFVVNVKAKFPTYYRVKNDFVSTLSKQQPCIDQTQTNIVEDGGIFLAKKLPESRVASPFRSTAIKKASGSSASVAKRSLLEQPARHVHGLDSSLPSPTLVDSLNIDVPVRTSSDISYPSSSDSLSVPGISPLTRKKGRDRGVARTGSTRSTHNRKLAKYDEWDFNQYDDLKRASIRSDPGDRKREGSGVLTRSPVSSGGSTPLLKSPSLASRTSSLAGDGELSPSGVSCDSAAFVYEHSSLPRPSRGSPKSPGHRPPVVRKGGSGINKNNISLPSQLRHNTLAILPTEVAVTARFTLNYSGGDGCKAGYHRQMESSVKVRVHPSLYFDDFGISAYPGKMDMFCLSFYVHNKSTRVLYVTCSHNSGEEGSPEQINLRLLPKQKHKVYLSLRRFSLPLDLENSAKESKVAQLYSDHLARLVTVQWEQEGDGGRSGVSSLESIRLPSSLLNLIQPIPLLIDLEVNGQELATGRDITQECSVGTPVNVKLTLTNNTNCIISPSWLLVDACEFLGHRISHELTGRMINSGNLLQRTPQLDPGQTYNHQLSFVFFYKGHYQVEFKAYVLSTLSPPQNQQHRHVSSPPFSSSSSSSPSLPLRTTEETDGGKTSRSYIEQRVTSPILTSCPKSPTQNGESLLEYCGKFGGPVFAPLKITPCPFRCKLVPLPAEDVTSAALTSSSQARTDKLLPISEAGEIVKKEARLSHQESPSLLAKKEQISLAASSPGLVRRERGTRRHLNSYSSMHKRLSHLCKRQVSGPVLSLQVVESRTSRHRS</sequence>
<feature type="region of interest" description="Disordered" evidence="18">
    <location>
        <begin position="1059"/>
        <end position="1090"/>
    </location>
</feature>
<feature type="transmembrane region" description="Helical" evidence="19">
    <location>
        <begin position="124"/>
        <end position="152"/>
    </location>
</feature>
<dbReference type="GO" id="GO:0005802">
    <property type="term" value="C:trans-Golgi network"/>
    <property type="evidence" value="ECO:0007669"/>
    <property type="project" value="TreeGrafter"/>
</dbReference>
<dbReference type="Pfam" id="PF08626">
    <property type="entry name" value="TRAPPC9-Trs120"/>
    <property type="match status" value="1"/>
</dbReference>
<evidence type="ECO:0000256" key="3">
    <source>
        <dbReference type="ARBA" id="ARBA00008459"/>
    </source>
</evidence>
<feature type="region of interest" description="Disordered" evidence="18">
    <location>
        <begin position="1496"/>
        <end position="1529"/>
    </location>
</feature>
<comment type="catalytic activity">
    <reaction evidence="10">
        <text>9-hexadecanoyloxy-octadecanoate + H2O = 9-hydroxy-octadecanoate + hexadecanoate + H(+)</text>
        <dbReference type="Rhea" id="RHEA:52052"/>
        <dbReference type="ChEBI" id="CHEBI:7896"/>
        <dbReference type="ChEBI" id="CHEBI:15377"/>
        <dbReference type="ChEBI" id="CHEBI:15378"/>
        <dbReference type="ChEBI" id="CHEBI:83670"/>
        <dbReference type="ChEBI" id="CHEBI:136286"/>
    </reaction>
    <physiologicalReaction direction="left-to-right" evidence="10">
        <dbReference type="Rhea" id="RHEA:52053"/>
    </physiologicalReaction>
</comment>
<evidence type="ECO:0000256" key="2">
    <source>
        <dbReference type="ARBA" id="ARBA00004127"/>
    </source>
</evidence>
<comment type="catalytic activity">
    <reaction evidence="14">
        <text>9-octadecanoyloxy-octadecanoate + H2O = 9-hydroxy-octadecanoate + octadecanoate + H(+)</text>
        <dbReference type="Rhea" id="RHEA:52096"/>
        <dbReference type="ChEBI" id="CHEBI:15377"/>
        <dbReference type="ChEBI" id="CHEBI:15378"/>
        <dbReference type="ChEBI" id="CHEBI:25629"/>
        <dbReference type="ChEBI" id="CHEBI:136286"/>
        <dbReference type="ChEBI" id="CHEBI:136373"/>
    </reaction>
    <physiologicalReaction direction="left-to-right" evidence="14">
        <dbReference type="Rhea" id="RHEA:52097"/>
    </physiologicalReaction>
</comment>
<evidence type="ECO:0000256" key="12">
    <source>
        <dbReference type="ARBA" id="ARBA00048701"/>
    </source>
</evidence>
<dbReference type="PANTHER" id="PTHR21512:SF5">
    <property type="entry name" value="TRAFFICKING PROTEIN PARTICLE COMPLEX SUBUNIT 9"/>
    <property type="match status" value="1"/>
</dbReference>
<comment type="catalytic activity">
    <reaction evidence="12">
        <text>12-(9Z-octadecenoyloxy)-octadecanoate + H2O = 12-hydroxyoctadecanoate + (9Z)-octadecenoate + H(+)</text>
        <dbReference type="Rhea" id="RHEA:52060"/>
        <dbReference type="ChEBI" id="CHEBI:15377"/>
        <dbReference type="ChEBI" id="CHEBI:15378"/>
        <dbReference type="ChEBI" id="CHEBI:30823"/>
        <dbReference type="ChEBI" id="CHEBI:84201"/>
        <dbReference type="ChEBI" id="CHEBI:136302"/>
    </reaction>
    <physiologicalReaction direction="left-to-right" evidence="12">
        <dbReference type="Rhea" id="RHEA:52061"/>
    </physiologicalReaction>
</comment>
<feature type="compositionally biased region" description="Low complexity" evidence="18">
    <location>
        <begin position="1"/>
        <end position="14"/>
    </location>
</feature>
<dbReference type="InterPro" id="IPR058568">
    <property type="entry name" value="Ig_TRAPPC9_Trs120_4th"/>
</dbReference>
<comment type="caution">
    <text evidence="23">The sequence shown here is derived from an EMBL/GenBank/DDBJ whole genome shotgun (WGS) entry which is preliminary data.</text>
</comment>
<evidence type="ECO:0000259" key="22">
    <source>
        <dbReference type="Pfam" id="PF26283"/>
    </source>
</evidence>
<dbReference type="PANTHER" id="PTHR21512">
    <property type="entry name" value="TRAFFICKING PROTEIN PARTICLE COMPLEX SUBUNIT 9"/>
    <property type="match status" value="1"/>
</dbReference>
<feature type="compositionally biased region" description="Basic and acidic residues" evidence="18">
    <location>
        <begin position="637"/>
        <end position="647"/>
    </location>
</feature>
<feature type="compositionally biased region" description="Acidic residues" evidence="18">
    <location>
        <begin position="49"/>
        <end position="62"/>
    </location>
</feature>
<dbReference type="Proteomes" id="UP001174909">
    <property type="component" value="Unassembled WGS sequence"/>
</dbReference>